<dbReference type="Gene3D" id="2.60.120.10">
    <property type="entry name" value="Jelly Rolls"/>
    <property type="match status" value="1"/>
</dbReference>
<dbReference type="InterPro" id="IPR036390">
    <property type="entry name" value="WH_DNA-bd_sf"/>
</dbReference>
<dbReference type="OrthoDB" id="7506088at2"/>
<reference evidence="5 6" key="1">
    <citation type="submission" date="2019-06" db="EMBL/GenBank/DDBJ databases">
        <title>Genome of Methylobacterium sp. 17Sr1-39.</title>
        <authorList>
            <person name="Seo T."/>
        </authorList>
    </citation>
    <scope>NUCLEOTIDE SEQUENCE [LARGE SCALE GENOMIC DNA]</scope>
    <source>
        <strain evidence="5 6">17Sr1-39</strain>
    </source>
</reference>
<comment type="caution">
    <text evidence="5">The sequence shown here is derived from an EMBL/GenBank/DDBJ whole genome shotgun (WGS) entry which is preliminary data.</text>
</comment>
<evidence type="ECO:0000313" key="6">
    <source>
        <dbReference type="Proteomes" id="UP000305267"/>
    </source>
</evidence>
<dbReference type="GO" id="GO:0005829">
    <property type="term" value="C:cytosol"/>
    <property type="evidence" value="ECO:0007669"/>
    <property type="project" value="TreeGrafter"/>
</dbReference>
<protein>
    <submittedName>
        <fullName evidence="5">Crp/Fnr family transcriptional regulator</fullName>
    </submittedName>
</protein>
<dbReference type="PROSITE" id="PS50042">
    <property type="entry name" value="CNMP_BINDING_3"/>
    <property type="match status" value="1"/>
</dbReference>
<evidence type="ECO:0000313" key="5">
    <source>
        <dbReference type="EMBL" id="TNC09076.1"/>
    </source>
</evidence>
<dbReference type="SMART" id="SM00100">
    <property type="entry name" value="cNMP"/>
    <property type="match status" value="1"/>
</dbReference>
<keyword evidence="3" id="KW-0804">Transcription</keyword>
<dbReference type="CDD" id="cd00038">
    <property type="entry name" value="CAP_ED"/>
    <property type="match status" value="1"/>
</dbReference>
<keyword evidence="6" id="KW-1185">Reference proteome</keyword>
<dbReference type="SUPFAM" id="SSF51206">
    <property type="entry name" value="cAMP-binding domain-like"/>
    <property type="match status" value="1"/>
</dbReference>
<dbReference type="PANTHER" id="PTHR24567">
    <property type="entry name" value="CRP FAMILY TRANSCRIPTIONAL REGULATORY PROTEIN"/>
    <property type="match status" value="1"/>
</dbReference>
<evidence type="ECO:0000256" key="1">
    <source>
        <dbReference type="ARBA" id="ARBA00023015"/>
    </source>
</evidence>
<dbReference type="InterPro" id="IPR018490">
    <property type="entry name" value="cNMP-bd_dom_sf"/>
</dbReference>
<dbReference type="InterPro" id="IPR050397">
    <property type="entry name" value="Env_Response_Regulators"/>
</dbReference>
<dbReference type="RefSeq" id="WP_139038977.1">
    <property type="nucleotide sequence ID" value="NZ_VDDA01000019.1"/>
</dbReference>
<dbReference type="PANTHER" id="PTHR24567:SF74">
    <property type="entry name" value="HTH-TYPE TRANSCRIPTIONAL REGULATOR ARCR"/>
    <property type="match status" value="1"/>
</dbReference>
<name>A0A5C4LB81_9HYPH</name>
<evidence type="ECO:0000256" key="2">
    <source>
        <dbReference type="ARBA" id="ARBA00023125"/>
    </source>
</evidence>
<feature type="domain" description="Cyclic nucleotide-binding" evidence="4">
    <location>
        <begin position="13"/>
        <end position="99"/>
    </location>
</feature>
<dbReference type="Proteomes" id="UP000305267">
    <property type="component" value="Unassembled WGS sequence"/>
</dbReference>
<proteinExistence type="predicted"/>
<dbReference type="AlphaFoldDB" id="A0A5C4LB81"/>
<dbReference type="InterPro" id="IPR036388">
    <property type="entry name" value="WH-like_DNA-bd_sf"/>
</dbReference>
<organism evidence="5 6">
    <name type="scientific">Methylobacterium terricola</name>
    <dbReference type="NCBI Taxonomy" id="2583531"/>
    <lineage>
        <taxon>Bacteria</taxon>
        <taxon>Pseudomonadati</taxon>
        <taxon>Pseudomonadota</taxon>
        <taxon>Alphaproteobacteria</taxon>
        <taxon>Hyphomicrobiales</taxon>
        <taxon>Methylobacteriaceae</taxon>
        <taxon>Methylobacterium</taxon>
    </lineage>
</organism>
<keyword evidence="1" id="KW-0805">Transcription regulation</keyword>
<gene>
    <name evidence="5" type="ORF">FF100_27640</name>
</gene>
<accession>A0A5C4LB81</accession>
<dbReference type="Pfam" id="PF00027">
    <property type="entry name" value="cNMP_binding"/>
    <property type="match status" value="1"/>
</dbReference>
<dbReference type="Gene3D" id="1.10.10.10">
    <property type="entry name" value="Winged helix-like DNA-binding domain superfamily/Winged helix DNA-binding domain"/>
    <property type="match status" value="1"/>
</dbReference>
<dbReference type="GO" id="GO:0003677">
    <property type="term" value="F:DNA binding"/>
    <property type="evidence" value="ECO:0007669"/>
    <property type="project" value="UniProtKB-KW"/>
</dbReference>
<dbReference type="SUPFAM" id="SSF46785">
    <property type="entry name" value="Winged helix' DNA-binding domain"/>
    <property type="match status" value="1"/>
</dbReference>
<dbReference type="InterPro" id="IPR000595">
    <property type="entry name" value="cNMP-bd_dom"/>
</dbReference>
<evidence type="ECO:0000259" key="4">
    <source>
        <dbReference type="PROSITE" id="PS50042"/>
    </source>
</evidence>
<dbReference type="InterPro" id="IPR012318">
    <property type="entry name" value="HTH_CRP"/>
</dbReference>
<dbReference type="EMBL" id="VDDA01000019">
    <property type="protein sequence ID" value="TNC09076.1"/>
    <property type="molecule type" value="Genomic_DNA"/>
</dbReference>
<dbReference type="InterPro" id="IPR014710">
    <property type="entry name" value="RmlC-like_jellyroll"/>
</dbReference>
<sequence length="236" mass="25851">MAQPQHGTVRNRLLKAVSPDDFARLAPHLEAQPIKLRQVVITPNEPISHACFIEEGLCSIISHTAEGRLEIGTVGYDGFVGTPLALGTNRTPHASLVQAEGTMLCIPAAAFRAALDESATLRGVLVRYVQSLIVQVGQTVYANADLNIEGRLARWILMIHDRLQKDEMPLTHDFMALMLGVRRPGVTTSVHILEGAGLIKAMRGRVRVLDRERLMELAGDTYGVAEAEYERLLAEA</sequence>
<dbReference type="Pfam" id="PF13545">
    <property type="entry name" value="HTH_Crp_2"/>
    <property type="match status" value="1"/>
</dbReference>
<dbReference type="GO" id="GO:0003700">
    <property type="term" value="F:DNA-binding transcription factor activity"/>
    <property type="evidence" value="ECO:0007669"/>
    <property type="project" value="TreeGrafter"/>
</dbReference>
<evidence type="ECO:0000256" key="3">
    <source>
        <dbReference type="ARBA" id="ARBA00023163"/>
    </source>
</evidence>
<keyword evidence="2" id="KW-0238">DNA-binding</keyword>